<reference evidence="18" key="3">
    <citation type="submission" date="2025-09" db="UniProtKB">
        <authorList>
            <consortium name="Ensembl"/>
        </authorList>
    </citation>
    <scope>IDENTIFICATION</scope>
</reference>
<dbReference type="PANTHER" id="PTHR16431">
    <property type="entry name" value="NEUROGENIC PROTEIN MASTERMIND"/>
    <property type="match status" value="1"/>
</dbReference>
<keyword evidence="8" id="KW-0479">Metal-binding</keyword>
<reference evidence="18" key="2">
    <citation type="submission" date="2025-08" db="UniProtKB">
        <authorList>
            <consortium name="Ensembl"/>
        </authorList>
    </citation>
    <scope>IDENTIFICATION</scope>
</reference>
<reference evidence="18" key="1">
    <citation type="submission" date="2020-06" db="EMBL/GenBank/DDBJ databases">
        <authorList>
            <consortium name="Wellcome Sanger Institute Data Sharing"/>
        </authorList>
    </citation>
    <scope>NUCLEOTIDE SEQUENCE [LARGE SCALE GENOMIC DNA]</scope>
</reference>
<evidence type="ECO:0000256" key="6">
    <source>
        <dbReference type="ARBA" id="ARBA00022553"/>
    </source>
</evidence>
<evidence type="ECO:0000256" key="8">
    <source>
        <dbReference type="ARBA" id="ARBA00022723"/>
    </source>
</evidence>
<gene>
    <name evidence="18" type="primary">mis18a</name>
</gene>
<keyword evidence="10" id="KW-0862">Zinc</keyword>
<dbReference type="Ensembl" id="ENSGWIT00000036020.1">
    <property type="protein sequence ID" value="ENSGWIP00000033116.1"/>
    <property type="gene ID" value="ENSGWIG00000017010.1"/>
</dbReference>
<evidence type="ECO:0000256" key="16">
    <source>
        <dbReference type="ARBA" id="ARBA00046705"/>
    </source>
</evidence>
<evidence type="ECO:0000313" key="19">
    <source>
        <dbReference type="Proteomes" id="UP000694680"/>
    </source>
</evidence>
<evidence type="ECO:0000256" key="10">
    <source>
        <dbReference type="ARBA" id="ARBA00022833"/>
    </source>
</evidence>
<evidence type="ECO:0000256" key="5">
    <source>
        <dbReference type="ARBA" id="ARBA00022499"/>
    </source>
</evidence>
<dbReference type="GO" id="GO:0046872">
    <property type="term" value="F:metal ion binding"/>
    <property type="evidence" value="ECO:0007669"/>
    <property type="project" value="UniProtKB-KW"/>
</dbReference>
<evidence type="ECO:0000256" key="4">
    <source>
        <dbReference type="ARBA" id="ARBA00022454"/>
    </source>
</evidence>
<dbReference type="GO" id="GO:0034080">
    <property type="term" value="P:CENP-A containing chromatin assembly"/>
    <property type="evidence" value="ECO:0007669"/>
    <property type="project" value="TreeGrafter"/>
</dbReference>
<dbReference type="Pfam" id="PF03226">
    <property type="entry name" value="Yippee-Mis18"/>
    <property type="match status" value="1"/>
</dbReference>
<evidence type="ECO:0000256" key="12">
    <source>
        <dbReference type="ARBA" id="ARBA00023242"/>
    </source>
</evidence>
<keyword evidence="7" id="KW-0132">Cell division</keyword>
<dbReference type="GO" id="GO:0000775">
    <property type="term" value="C:chromosome, centromeric region"/>
    <property type="evidence" value="ECO:0007669"/>
    <property type="project" value="UniProtKB-SubCell"/>
</dbReference>
<dbReference type="GO" id="GO:0000785">
    <property type="term" value="C:chromatin"/>
    <property type="evidence" value="ECO:0007669"/>
    <property type="project" value="TreeGrafter"/>
</dbReference>
<evidence type="ECO:0000256" key="1">
    <source>
        <dbReference type="ARBA" id="ARBA00003694"/>
    </source>
</evidence>
<evidence type="ECO:0000256" key="7">
    <source>
        <dbReference type="ARBA" id="ARBA00022618"/>
    </source>
</evidence>
<evidence type="ECO:0000256" key="13">
    <source>
        <dbReference type="ARBA" id="ARBA00023306"/>
    </source>
</evidence>
<evidence type="ECO:0000256" key="15">
    <source>
        <dbReference type="ARBA" id="ARBA00039650"/>
    </source>
</evidence>
<keyword evidence="12" id="KW-0539">Nucleus</keyword>
<organism evidence="18 19">
    <name type="scientific">Gouania willdenowi</name>
    <name type="common">Blunt-snouted clingfish</name>
    <name type="synonym">Lepadogaster willdenowi</name>
    <dbReference type="NCBI Taxonomy" id="441366"/>
    <lineage>
        <taxon>Eukaryota</taxon>
        <taxon>Metazoa</taxon>
        <taxon>Chordata</taxon>
        <taxon>Craniata</taxon>
        <taxon>Vertebrata</taxon>
        <taxon>Euteleostomi</taxon>
        <taxon>Actinopterygii</taxon>
        <taxon>Neopterygii</taxon>
        <taxon>Teleostei</taxon>
        <taxon>Neoteleostei</taxon>
        <taxon>Acanthomorphata</taxon>
        <taxon>Ovalentaria</taxon>
        <taxon>Blenniimorphae</taxon>
        <taxon>Blenniiformes</taxon>
        <taxon>Gobiesocoidei</taxon>
        <taxon>Gobiesocidae</taxon>
        <taxon>Gobiesocinae</taxon>
        <taxon>Gouania</taxon>
    </lineage>
</organism>
<evidence type="ECO:0000256" key="11">
    <source>
        <dbReference type="ARBA" id="ARBA00022843"/>
    </source>
</evidence>
<dbReference type="GO" id="GO:0051301">
    <property type="term" value="P:cell division"/>
    <property type="evidence" value="ECO:0007669"/>
    <property type="project" value="UniProtKB-KW"/>
</dbReference>
<comment type="subcellular location">
    <subcellularLocation>
        <location evidence="3">Chromosome</location>
        <location evidence="3">Centromere</location>
    </subcellularLocation>
    <subcellularLocation>
        <location evidence="2">Nucleus</location>
    </subcellularLocation>
</comment>
<evidence type="ECO:0000259" key="17">
    <source>
        <dbReference type="PROSITE" id="PS51793"/>
    </source>
</evidence>
<name>A0A8C5GPL1_GOUWI</name>
<protein>
    <recommendedName>
        <fullName evidence="15">Protein Mis18-alpha</fullName>
    </recommendedName>
</protein>
<proteinExistence type="predicted"/>
<dbReference type="GO" id="GO:0005634">
    <property type="term" value="C:nucleus"/>
    <property type="evidence" value="ECO:0007669"/>
    <property type="project" value="UniProtKB-SubCell"/>
</dbReference>
<comment type="subunit">
    <text evidence="16">Homodimer, and heterodimer with OIP5/MIS18B. Identified in a complex containing MIS18A, OIP5/MIS18B, MIS18BP1, RBBP7 and RBBP4.</text>
</comment>
<keyword evidence="19" id="KW-1185">Reference proteome</keyword>
<accession>A0A8C5GPL1</accession>
<keyword evidence="11" id="KW-0832">Ubl conjugation</keyword>
<dbReference type="InterPro" id="IPR034752">
    <property type="entry name" value="Mis18"/>
</dbReference>
<evidence type="ECO:0000256" key="9">
    <source>
        <dbReference type="ARBA" id="ARBA00022776"/>
    </source>
</evidence>
<evidence type="ECO:0000256" key="2">
    <source>
        <dbReference type="ARBA" id="ARBA00004123"/>
    </source>
</evidence>
<evidence type="ECO:0000313" key="18">
    <source>
        <dbReference type="Ensembl" id="ENSGWIP00000033116.1"/>
    </source>
</evidence>
<comment type="function">
    <text evidence="1">Required for recruitment of CENPA to centromeres and normal chromosome segregation during mitosis.</text>
</comment>
<dbReference type="PROSITE" id="PS51793">
    <property type="entry name" value="MIS18"/>
    <property type="match status" value="1"/>
</dbReference>
<keyword evidence="5" id="KW-1017">Isopeptide bond</keyword>
<dbReference type="InterPro" id="IPR004910">
    <property type="entry name" value="Yippee/Mis18/Cereblon"/>
</dbReference>
<dbReference type="AlphaFoldDB" id="A0A8C5GPL1"/>
<keyword evidence="14" id="KW-0137">Centromere</keyword>
<dbReference type="PANTHER" id="PTHR16431:SF2">
    <property type="entry name" value="PROTEIN MIS18-ALPHA"/>
    <property type="match status" value="1"/>
</dbReference>
<evidence type="ECO:0000256" key="14">
    <source>
        <dbReference type="ARBA" id="ARBA00023328"/>
    </source>
</evidence>
<keyword evidence="6" id="KW-0597">Phosphoprotein</keyword>
<feature type="domain" description="Mis18" evidence="17">
    <location>
        <begin position="45"/>
        <end position="143"/>
    </location>
</feature>
<keyword evidence="4" id="KW-0158">Chromosome</keyword>
<sequence length="206" mass="23043">MATKQKMVKHKTKDTNVTFNASSLNSSVIEKKLFAEREEDGDDGPVVFYCGKCRLTVGDSLSWDGSEDGENQIRLKTVTDNVQFGNESHVYEVNKLSPCLVVDLFCRGCRSVIGLVYTSTPKSMDNKRFTFCLNVANIESYVLGSGTQMLTVEGLKELPVTLEYRGSVDQQLKEQQASKMMKMLMVSMAQRLEVIEAGLEERSDEV</sequence>
<keyword evidence="13" id="KW-0131">Cell cycle</keyword>
<dbReference type="GO" id="GO:0007059">
    <property type="term" value="P:chromosome segregation"/>
    <property type="evidence" value="ECO:0007669"/>
    <property type="project" value="TreeGrafter"/>
</dbReference>
<keyword evidence="9" id="KW-0498">Mitosis</keyword>
<evidence type="ECO:0000256" key="3">
    <source>
        <dbReference type="ARBA" id="ARBA00004584"/>
    </source>
</evidence>
<dbReference type="Proteomes" id="UP000694680">
    <property type="component" value="Chromosome 14"/>
</dbReference>